<comment type="caution">
    <text evidence="3">The sequence shown here is derived from an EMBL/GenBank/DDBJ whole genome shotgun (WGS) entry which is preliminary data.</text>
</comment>
<dbReference type="PANTHER" id="PTHR46558">
    <property type="entry name" value="TRACRIPTIONAL REGULATORY PROTEIN-RELATED-RELATED"/>
    <property type="match status" value="1"/>
</dbReference>
<organism evidence="3 4">
    <name type="scientific">Clostridium chromiireducens</name>
    <dbReference type="NCBI Taxonomy" id="225345"/>
    <lineage>
        <taxon>Bacteria</taxon>
        <taxon>Bacillati</taxon>
        <taxon>Bacillota</taxon>
        <taxon>Clostridia</taxon>
        <taxon>Eubacteriales</taxon>
        <taxon>Clostridiaceae</taxon>
        <taxon>Clostridium</taxon>
    </lineage>
</organism>
<evidence type="ECO:0000313" key="4">
    <source>
        <dbReference type="Proteomes" id="UP000265930"/>
    </source>
</evidence>
<dbReference type="Proteomes" id="UP000265930">
    <property type="component" value="Unassembled WGS sequence"/>
</dbReference>
<dbReference type="CDD" id="cd00093">
    <property type="entry name" value="HTH_XRE"/>
    <property type="match status" value="1"/>
</dbReference>
<evidence type="ECO:0000256" key="1">
    <source>
        <dbReference type="ARBA" id="ARBA00023125"/>
    </source>
</evidence>
<dbReference type="SMART" id="SM00530">
    <property type="entry name" value="HTH_XRE"/>
    <property type="match status" value="1"/>
</dbReference>
<dbReference type="AlphaFoldDB" id="A0A399IN33"/>
<gene>
    <name evidence="3" type="ORF">D2A34_14450</name>
</gene>
<accession>A0A399IN33</accession>
<dbReference type="GO" id="GO:0003677">
    <property type="term" value="F:DNA binding"/>
    <property type="evidence" value="ECO:0007669"/>
    <property type="project" value="UniProtKB-KW"/>
</dbReference>
<dbReference type="InterPro" id="IPR010982">
    <property type="entry name" value="Lambda_DNA-bd_dom_sf"/>
</dbReference>
<evidence type="ECO:0000313" key="3">
    <source>
        <dbReference type="EMBL" id="RII34341.1"/>
    </source>
</evidence>
<proteinExistence type="predicted"/>
<dbReference type="SUPFAM" id="SSF47413">
    <property type="entry name" value="lambda repressor-like DNA-binding domains"/>
    <property type="match status" value="1"/>
</dbReference>
<reference evidence="3 4" key="1">
    <citation type="submission" date="2018-08" db="EMBL/GenBank/DDBJ databases">
        <title>Genome of Clostridium chromiireducens C1, DSM12136.</title>
        <authorList>
            <person name="Xing M."/>
            <person name="Wei Y."/>
            <person name="Ang E.L."/>
            <person name="Zhao H."/>
            <person name="Zhang Y."/>
        </authorList>
    </citation>
    <scope>NUCLEOTIDE SEQUENCE [LARGE SCALE GENOMIC DNA]</scope>
    <source>
        <strain evidence="3 4">C1</strain>
    </source>
</reference>
<protein>
    <submittedName>
        <fullName evidence="3">XRE family transcriptional regulator</fullName>
    </submittedName>
</protein>
<dbReference type="Pfam" id="PF01381">
    <property type="entry name" value="HTH_3"/>
    <property type="match status" value="1"/>
</dbReference>
<feature type="domain" description="HTH cro/C1-type" evidence="2">
    <location>
        <begin position="9"/>
        <end position="61"/>
    </location>
</feature>
<name>A0A399IN33_9CLOT</name>
<dbReference type="PROSITE" id="PS50943">
    <property type="entry name" value="HTH_CROC1"/>
    <property type="match status" value="1"/>
</dbReference>
<dbReference type="RefSeq" id="WP_119367108.1">
    <property type="nucleotide sequence ID" value="NZ_QXDJ01000003.1"/>
</dbReference>
<dbReference type="PANTHER" id="PTHR46558:SF13">
    <property type="entry name" value="HTH-TYPE TRANSCRIPTIONAL REGULATOR IMMR"/>
    <property type="match status" value="1"/>
</dbReference>
<sequence>MIDTLGKRIKMLRENLGITKAQLMKELNINNLGRFEADERTPGIDIIIALSKYFNVSIDFLVVGEEAKQEFSNEDSKVKHILGDLSDEEIHFIDLLRQVDEKEKNKIEGMLELKIAEAQTNKKGMSSTYLSGDEAATKENLA</sequence>
<dbReference type="Gene3D" id="1.10.260.40">
    <property type="entry name" value="lambda repressor-like DNA-binding domains"/>
    <property type="match status" value="1"/>
</dbReference>
<evidence type="ECO:0000259" key="2">
    <source>
        <dbReference type="PROSITE" id="PS50943"/>
    </source>
</evidence>
<dbReference type="EMBL" id="QXDJ01000003">
    <property type="protein sequence ID" value="RII34341.1"/>
    <property type="molecule type" value="Genomic_DNA"/>
</dbReference>
<dbReference type="InterPro" id="IPR001387">
    <property type="entry name" value="Cro/C1-type_HTH"/>
</dbReference>
<keyword evidence="1" id="KW-0238">DNA-binding</keyword>